<dbReference type="Proteomes" id="UP001472677">
    <property type="component" value="Unassembled WGS sequence"/>
</dbReference>
<evidence type="ECO:0000313" key="3">
    <source>
        <dbReference type="Proteomes" id="UP001472677"/>
    </source>
</evidence>
<gene>
    <name evidence="2" type="ORF">V6N12_000117</name>
</gene>
<proteinExistence type="predicted"/>
<keyword evidence="3" id="KW-1185">Reference proteome</keyword>
<organism evidence="2 3">
    <name type="scientific">Hibiscus sabdariffa</name>
    <name type="common">roselle</name>
    <dbReference type="NCBI Taxonomy" id="183260"/>
    <lineage>
        <taxon>Eukaryota</taxon>
        <taxon>Viridiplantae</taxon>
        <taxon>Streptophyta</taxon>
        <taxon>Embryophyta</taxon>
        <taxon>Tracheophyta</taxon>
        <taxon>Spermatophyta</taxon>
        <taxon>Magnoliopsida</taxon>
        <taxon>eudicotyledons</taxon>
        <taxon>Gunneridae</taxon>
        <taxon>Pentapetalae</taxon>
        <taxon>rosids</taxon>
        <taxon>malvids</taxon>
        <taxon>Malvales</taxon>
        <taxon>Malvaceae</taxon>
        <taxon>Malvoideae</taxon>
        <taxon>Hibiscus</taxon>
    </lineage>
</organism>
<sequence length="230" mass="26411">MVKDMTTDSGNWDWSRLTPVLPQYILEQIAPVPPPQTCYGPDTVPQRIRTFLWVTLHQRHLTNAERFRRHLAQSALCPICYLEDEDLDHILRRCLPARNLWNRVVPSDRLAIFLNLPLVTWLRDNLLHRQLNSSFMDGWDCQFAVFCWLLWKDRCTTIFDSESAPTEDILTRALGRSSSSVGLPLLFPPADLLSLVEEEKVRSACEVMAPEDWSTVPNVACFNLHVDPGG</sequence>
<accession>A0ABR2AZW1</accession>
<dbReference type="InterPro" id="IPR026960">
    <property type="entry name" value="RVT-Znf"/>
</dbReference>
<dbReference type="EMBL" id="JBBPBM010000233">
    <property type="protein sequence ID" value="KAK8499595.1"/>
    <property type="molecule type" value="Genomic_DNA"/>
</dbReference>
<reference evidence="2 3" key="1">
    <citation type="journal article" date="2024" name="G3 (Bethesda)">
        <title>Genome assembly of Hibiscus sabdariffa L. provides insights into metabolisms of medicinal natural products.</title>
        <authorList>
            <person name="Kim T."/>
        </authorList>
    </citation>
    <scope>NUCLEOTIDE SEQUENCE [LARGE SCALE GENOMIC DNA]</scope>
    <source>
        <strain evidence="2">TK-2024</strain>
        <tissue evidence="2">Old leaves</tissue>
    </source>
</reference>
<evidence type="ECO:0000313" key="2">
    <source>
        <dbReference type="EMBL" id="KAK8499595.1"/>
    </source>
</evidence>
<comment type="caution">
    <text evidence="2">The sequence shown here is derived from an EMBL/GenBank/DDBJ whole genome shotgun (WGS) entry which is preliminary data.</text>
</comment>
<protein>
    <recommendedName>
        <fullName evidence="1">Reverse transcriptase zinc-binding domain-containing protein</fullName>
    </recommendedName>
</protein>
<name>A0ABR2AZW1_9ROSI</name>
<dbReference type="Pfam" id="PF13966">
    <property type="entry name" value="zf-RVT"/>
    <property type="match status" value="1"/>
</dbReference>
<feature type="domain" description="Reverse transcriptase zinc-binding" evidence="1">
    <location>
        <begin position="43"/>
        <end position="101"/>
    </location>
</feature>
<evidence type="ECO:0000259" key="1">
    <source>
        <dbReference type="Pfam" id="PF13966"/>
    </source>
</evidence>